<comment type="similarity">
    <text evidence="2 7">Belongs to the class-I pyridoxal-phosphate-dependent aminotransferase family.</text>
</comment>
<dbReference type="SUPFAM" id="SSF53383">
    <property type="entry name" value="PLP-dependent transferases"/>
    <property type="match status" value="1"/>
</dbReference>
<evidence type="ECO:0000256" key="2">
    <source>
        <dbReference type="ARBA" id="ARBA00007441"/>
    </source>
</evidence>
<evidence type="ECO:0000256" key="6">
    <source>
        <dbReference type="ARBA" id="ARBA00023194"/>
    </source>
</evidence>
<dbReference type="RefSeq" id="WP_139100805.1">
    <property type="nucleotide sequence ID" value="NZ_VDFW01000059.1"/>
</dbReference>
<dbReference type="Gene3D" id="3.40.640.10">
    <property type="entry name" value="Type I PLP-dependent aspartate aminotransferase-like (Major domain)"/>
    <property type="match status" value="1"/>
</dbReference>
<dbReference type="GO" id="GO:0006520">
    <property type="term" value="P:amino acid metabolic process"/>
    <property type="evidence" value="ECO:0007669"/>
    <property type="project" value="InterPro"/>
</dbReference>
<dbReference type="PANTHER" id="PTHR46383:SF1">
    <property type="entry name" value="ASPARTATE AMINOTRANSFERASE"/>
    <property type="match status" value="1"/>
</dbReference>
<evidence type="ECO:0000256" key="3">
    <source>
        <dbReference type="ARBA" id="ARBA00022576"/>
    </source>
</evidence>
<keyword evidence="10" id="KW-1185">Reference proteome</keyword>
<dbReference type="InterPro" id="IPR015422">
    <property type="entry name" value="PyrdxlP-dep_Trfase_small"/>
</dbReference>
<dbReference type="Proteomes" id="UP000305546">
    <property type="component" value="Unassembled WGS sequence"/>
</dbReference>
<dbReference type="GO" id="GO:0017000">
    <property type="term" value="P:antibiotic biosynthetic process"/>
    <property type="evidence" value="ECO:0007669"/>
    <property type="project" value="UniProtKB-KW"/>
</dbReference>
<dbReference type="GO" id="GO:0008483">
    <property type="term" value="F:transaminase activity"/>
    <property type="evidence" value="ECO:0007669"/>
    <property type="project" value="UniProtKB-KW"/>
</dbReference>
<reference evidence="9 10" key="1">
    <citation type="submission" date="2019-06" db="EMBL/GenBank/DDBJ databases">
        <title>Amycolatopsis alkalitolerans sp. nov., isolated from Gastrodia elata Blume.</title>
        <authorList>
            <person name="Narsing Rao M.P."/>
            <person name="Li W.J."/>
        </authorList>
    </citation>
    <scope>NUCLEOTIDE SEQUENCE [LARGE SCALE GENOMIC DNA]</scope>
    <source>
        <strain evidence="9 10">SYSUP0005</strain>
    </source>
</reference>
<dbReference type="InterPro" id="IPR015424">
    <property type="entry name" value="PyrdxlP-dep_Trfase"/>
</dbReference>
<evidence type="ECO:0000313" key="10">
    <source>
        <dbReference type="Proteomes" id="UP000305546"/>
    </source>
</evidence>
<comment type="cofactor">
    <cofactor evidence="1 7">
        <name>pyridoxal 5'-phosphate</name>
        <dbReference type="ChEBI" id="CHEBI:597326"/>
    </cofactor>
</comment>
<keyword evidence="4 7" id="KW-0808">Transferase</keyword>
<keyword evidence="6" id="KW-0045">Antibiotic biosynthesis</keyword>
<comment type="caution">
    <text evidence="9">The sequence shown here is derived from an EMBL/GenBank/DDBJ whole genome shotgun (WGS) entry which is preliminary data.</text>
</comment>
<evidence type="ECO:0000256" key="7">
    <source>
        <dbReference type="RuleBase" id="RU000481"/>
    </source>
</evidence>
<sequence>MATSATLAINEETLRRQRLGLPTVPLGFGEAGLPVHPSLAATMAAGEAGYGPAAGIEPLREAAAGYWIRRRLPTDPGSVVAGPGSKALLYAILLAGEGTVALPRPSWVSYSAQAALAGRDVCFVPGQGGVPDPARLDELARARNLRTVVVTLPDNPTGTLAAPAAVEALCEVAERHDLLIVSDEIYRDLVHFGQFRSPAELCPERTVVTTGLSKSLAVGGWRLGVARMPSPELRERVVSIGSEIWSAPAMPVQHAAAWALTEPAELRAHVEQGRLLHQRIGTAVAAVAGTPPPQAAFYLYPDFTGRTRFSSDVDLARFLLRERGIATLPGAAFGDPGLHLRLATSRLYGADDEQRWTALRHPDPASLPWIAGQLERLASALRAASASAPRSQT</sequence>
<dbReference type="AlphaFoldDB" id="A0A5C4LRX6"/>
<dbReference type="InterPro" id="IPR015421">
    <property type="entry name" value="PyrdxlP-dep_Trfase_major"/>
</dbReference>
<dbReference type="OrthoDB" id="2192472at2"/>
<keyword evidence="3 7" id="KW-0032">Aminotransferase</keyword>
<dbReference type="InterPro" id="IPR004838">
    <property type="entry name" value="NHTrfase_class1_PyrdxlP-BS"/>
</dbReference>
<dbReference type="PANTHER" id="PTHR46383">
    <property type="entry name" value="ASPARTATE AMINOTRANSFERASE"/>
    <property type="match status" value="1"/>
</dbReference>
<name>A0A5C4LRX6_9PSEU</name>
<feature type="domain" description="Aminotransferase class I/classII large" evidence="8">
    <location>
        <begin position="44"/>
        <end position="342"/>
    </location>
</feature>
<dbReference type="CDD" id="cd00609">
    <property type="entry name" value="AAT_like"/>
    <property type="match status" value="1"/>
</dbReference>
<evidence type="ECO:0000256" key="5">
    <source>
        <dbReference type="ARBA" id="ARBA00022898"/>
    </source>
</evidence>
<dbReference type="Gene3D" id="3.90.1150.10">
    <property type="entry name" value="Aspartate Aminotransferase, domain 1"/>
    <property type="match status" value="1"/>
</dbReference>
<dbReference type="PROSITE" id="PS00105">
    <property type="entry name" value="AA_TRANSFER_CLASS_1"/>
    <property type="match status" value="1"/>
</dbReference>
<accession>A0A5C4LRX6</accession>
<dbReference type="InterPro" id="IPR050596">
    <property type="entry name" value="AspAT/PAT-like"/>
</dbReference>
<gene>
    <name evidence="9" type="ORF">FG385_33355</name>
</gene>
<evidence type="ECO:0000259" key="8">
    <source>
        <dbReference type="Pfam" id="PF00155"/>
    </source>
</evidence>
<dbReference type="InterPro" id="IPR004839">
    <property type="entry name" value="Aminotransferase_I/II_large"/>
</dbReference>
<evidence type="ECO:0000256" key="4">
    <source>
        <dbReference type="ARBA" id="ARBA00022679"/>
    </source>
</evidence>
<protein>
    <recommendedName>
        <fullName evidence="7">Aminotransferase</fullName>
        <ecNumber evidence="7">2.6.1.-</ecNumber>
    </recommendedName>
</protein>
<dbReference type="Pfam" id="PF00155">
    <property type="entry name" value="Aminotran_1_2"/>
    <property type="match status" value="1"/>
</dbReference>
<proteinExistence type="inferred from homology"/>
<keyword evidence="5" id="KW-0663">Pyridoxal phosphate</keyword>
<dbReference type="EMBL" id="VDFW01000059">
    <property type="protein sequence ID" value="TNC18854.1"/>
    <property type="molecule type" value="Genomic_DNA"/>
</dbReference>
<evidence type="ECO:0000256" key="1">
    <source>
        <dbReference type="ARBA" id="ARBA00001933"/>
    </source>
</evidence>
<organism evidence="9 10">
    <name type="scientific">Amycolatopsis alkalitolerans</name>
    <dbReference type="NCBI Taxonomy" id="2547244"/>
    <lineage>
        <taxon>Bacteria</taxon>
        <taxon>Bacillati</taxon>
        <taxon>Actinomycetota</taxon>
        <taxon>Actinomycetes</taxon>
        <taxon>Pseudonocardiales</taxon>
        <taxon>Pseudonocardiaceae</taxon>
        <taxon>Amycolatopsis</taxon>
    </lineage>
</organism>
<dbReference type="GO" id="GO:0030170">
    <property type="term" value="F:pyridoxal phosphate binding"/>
    <property type="evidence" value="ECO:0007669"/>
    <property type="project" value="InterPro"/>
</dbReference>
<dbReference type="EC" id="2.6.1.-" evidence="7"/>
<evidence type="ECO:0000313" key="9">
    <source>
        <dbReference type="EMBL" id="TNC18854.1"/>
    </source>
</evidence>